<reference evidence="3" key="2">
    <citation type="submission" date="2021-09" db="EMBL/GenBank/DDBJ databases">
        <authorList>
            <person name="Jia N."/>
            <person name="Wang J."/>
            <person name="Shi W."/>
            <person name="Du L."/>
            <person name="Sun Y."/>
            <person name="Zhan W."/>
            <person name="Jiang J."/>
            <person name="Wang Q."/>
            <person name="Zhang B."/>
            <person name="Ji P."/>
            <person name="Sakyi L.B."/>
            <person name="Cui X."/>
            <person name="Yuan T."/>
            <person name="Jiang B."/>
            <person name="Yang W."/>
            <person name="Lam T.T.-Y."/>
            <person name="Chang Q."/>
            <person name="Ding S."/>
            <person name="Wang X."/>
            <person name="Zhu J."/>
            <person name="Ruan X."/>
            <person name="Zhao L."/>
            <person name="Wei J."/>
            <person name="Que T."/>
            <person name="Du C."/>
            <person name="Cheng J."/>
            <person name="Dai P."/>
            <person name="Han X."/>
            <person name="Huang E."/>
            <person name="Gao Y."/>
            <person name="Liu J."/>
            <person name="Shao H."/>
            <person name="Ye R."/>
            <person name="Li L."/>
            <person name="Wei W."/>
            <person name="Wang X."/>
            <person name="Wang C."/>
            <person name="Huo Q."/>
            <person name="Li W."/>
            <person name="Guo W."/>
            <person name="Chen H."/>
            <person name="Chen S."/>
            <person name="Zhou L."/>
            <person name="Zhou L."/>
            <person name="Ni X."/>
            <person name="Tian J."/>
            <person name="Zhou Y."/>
            <person name="Sheng Y."/>
            <person name="Liu T."/>
            <person name="Pan Y."/>
            <person name="Xia L."/>
            <person name="Li J."/>
            <person name="Zhao F."/>
            <person name="Cao W."/>
        </authorList>
    </citation>
    <scope>NUCLEOTIDE SEQUENCE</scope>
    <source>
        <strain evidence="3">Rsan-2018</strain>
        <tissue evidence="3">Larvae</tissue>
    </source>
</reference>
<evidence type="ECO:0008006" key="5">
    <source>
        <dbReference type="Google" id="ProtNLM"/>
    </source>
</evidence>
<name>A0A9D4YRD7_RHISA</name>
<feature type="compositionally biased region" description="Basic and acidic residues" evidence="1">
    <location>
        <begin position="118"/>
        <end position="127"/>
    </location>
</feature>
<accession>A0A9D4YRD7</accession>
<comment type="caution">
    <text evidence="3">The sequence shown here is derived from an EMBL/GenBank/DDBJ whole genome shotgun (WGS) entry which is preliminary data.</text>
</comment>
<dbReference type="PROSITE" id="PS51257">
    <property type="entry name" value="PROKAR_LIPOPROTEIN"/>
    <property type="match status" value="1"/>
</dbReference>
<dbReference type="Proteomes" id="UP000821837">
    <property type="component" value="Unassembled WGS sequence"/>
</dbReference>
<evidence type="ECO:0000256" key="1">
    <source>
        <dbReference type="SAM" id="MobiDB-lite"/>
    </source>
</evidence>
<dbReference type="EMBL" id="JABSTV010001034">
    <property type="protein sequence ID" value="KAH7985236.1"/>
    <property type="molecule type" value="Genomic_DNA"/>
</dbReference>
<dbReference type="VEuPathDB" id="VectorBase:RSAN_046314"/>
<dbReference type="AlphaFoldDB" id="A0A9D4YRD7"/>
<keyword evidence="4" id="KW-1185">Reference proteome</keyword>
<keyword evidence="2" id="KW-0732">Signal</keyword>
<feature type="region of interest" description="Disordered" evidence="1">
    <location>
        <begin position="100"/>
        <end position="127"/>
    </location>
</feature>
<feature type="chain" id="PRO_5038350455" description="Secreted protein" evidence="2">
    <location>
        <begin position="21"/>
        <end position="248"/>
    </location>
</feature>
<evidence type="ECO:0000313" key="4">
    <source>
        <dbReference type="Proteomes" id="UP000821837"/>
    </source>
</evidence>
<evidence type="ECO:0000256" key="2">
    <source>
        <dbReference type="SAM" id="SignalP"/>
    </source>
</evidence>
<evidence type="ECO:0000313" key="3">
    <source>
        <dbReference type="EMBL" id="KAH7985236.1"/>
    </source>
</evidence>
<organism evidence="3 4">
    <name type="scientific">Rhipicephalus sanguineus</name>
    <name type="common">Brown dog tick</name>
    <name type="synonym">Ixodes sanguineus</name>
    <dbReference type="NCBI Taxonomy" id="34632"/>
    <lineage>
        <taxon>Eukaryota</taxon>
        <taxon>Metazoa</taxon>
        <taxon>Ecdysozoa</taxon>
        <taxon>Arthropoda</taxon>
        <taxon>Chelicerata</taxon>
        <taxon>Arachnida</taxon>
        <taxon>Acari</taxon>
        <taxon>Parasitiformes</taxon>
        <taxon>Ixodida</taxon>
        <taxon>Ixodoidea</taxon>
        <taxon>Ixodidae</taxon>
        <taxon>Rhipicephalinae</taxon>
        <taxon>Rhipicephalus</taxon>
        <taxon>Rhipicephalus</taxon>
    </lineage>
</organism>
<reference evidence="3" key="1">
    <citation type="journal article" date="2020" name="Cell">
        <title>Large-Scale Comparative Analyses of Tick Genomes Elucidate Their Genetic Diversity and Vector Capacities.</title>
        <authorList>
            <consortium name="Tick Genome and Microbiome Consortium (TIGMIC)"/>
            <person name="Jia N."/>
            <person name="Wang J."/>
            <person name="Shi W."/>
            <person name="Du L."/>
            <person name="Sun Y."/>
            <person name="Zhan W."/>
            <person name="Jiang J.F."/>
            <person name="Wang Q."/>
            <person name="Zhang B."/>
            <person name="Ji P."/>
            <person name="Bell-Sakyi L."/>
            <person name="Cui X.M."/>
            <person name="Yuan T.T."/>
            <person name="Jiang B.G."/>
            <person name="Yang W.F."/>
            <person name="Lam T.T."/>
            <person name="Chang Q.C."/>
            <person name="Ding S.J."/>
            <person name="Wang X.J."/>
            <person name="Zhu J.G."/>
            <person name="Ruan X.D."/>
            <person name="Zhao L."/>
            <person name="Wei J.T."/>
            <person name="Ye R.Z."/>
            <person name="Que T.C."/>
            <person name="Du C.H."/>
            <person name="Zhou Y.H."/>
            <person name="Cheng J.X."/>
            <person name="Dai P.F."/>
            <person name="Guo W.B."/>
            <person name="Han X.H."/>
            <person name="Huang E.J."/>
            <person name="Li L.F."/>
            <person name="Wei W."/>
            <person name="Gao Y.C."/>
            <person name="Liu J.Z."/>
            <person name="Shao H.Z."/>
            <person name="Wang X."/>
            <person name="Wang C.C."/>
            <person name="Yang T.C."/>
            <person name="Huo Q.B."/>
            <person name="Li W."/>
            <person name="Chen H.Y."/>
            <person name="Chen S.E."/>
            <person name="Zhou L.G."/>
            <person name="Ni X.B."/>
            <person name="Tian J.H."/>
            <person name="Sheng Y."/>
            <person name="Liu T."/>
            <person name="Pan Y.S."/>
            <person name="Xia L.Y."/>
            <person name="Li J."/>
            <person name="Zhao F."/>
            <person name="Cao W.C."/>
        </authorList>
    </citation>
    <scope>NUCLEOTIDE SEQUENCE</scope>
    <source>
        <strain evidence="3">Rsan-2018</strain>
    </source>
</reference>
<proteinExistence type="predicted"/>
<feature type="signal peptide" evidence="2">
    <location>
        <begin position="1"/>
        <end position="20"/>
    </location>
</feature>
<sequence length="248" mass="27559">MKQITSLLCLVGCLAICACSFEPDNHQQALDVANDQESHSPSMEAIQVGEALRAISQGLRDTAQISEQAGYEIDEYFVGKLVEYLKKIVEDINKSLDQGEQVSYDHGKDKLPLPSLKRPADIRPRNDQSRSLGVEAIQVGEVLRAISQKIRMICNNQSKQSTRPRPSVSKRCDAAWLNFSDGEEYFIKKLWNKAKNAVKQVGKVVEKTAKGVITSKAADIVKKFLQDKLGAYALEETRHTGFPPGPCR</sequence>
<gene>
    <name evidence="3" type="ORF">HPB52_024240</name>
</gene>
<protein>
    <recommendedName>
        <fullName evidence="5">Secreted protein</fullName>
    </recommendedName>
</protein>